<dbReference type="InterPro" id="IPR028098">
    <property type="entry name" value="Glyco_trans_4-like_N"/>
</dbReference>
<protein>
    <submittedName>
        <fullName evidence="4">Spore coat protein SA</fullName>
    </submittedName>
</protein>
<organism evidence="4">
    <name type="scientific">Escherichia coli</name>
    <dbReference type="NCBI Taxonomy" id="562"/>
    <lineage>
        <taxon>Bacteria</taxon>
        <taxon>Pseudomonadati</taxon>
        <taxon>Pseudomonadota</taxon>
        <taxon>Gammaproteobacteria</taxon>
        <taxon>Enterobacterales</taxon>
        <taxon>Enterobacteriaceae</taxon>
        <taxon>Escherichia</taxon>
    </lineage>
</organism>
<evidence type="ECO:0000313" key="4">
    <source>
        <dbReference type="EMBL" id="AJR19417.1"/>
    </source>
</evidence>
<dbReference type="PANTHER" id="PTHR46401">
    <property type="entry name" value="GLYCOSYLTRANSFERASE WBBK-RELATED"/>
    <property type="match status" value="1"/>
</dbReference>
<dbReference type="Gene3D" id="3.40.50.2000">
    <property type="entry name" value="Glycogen Phosphorylase B"/>
    <property type="match status" value="2"/>
</dbReference>
<dbReference type="PANTHER" id="PTHR46401:SF2">
    <property type="entry name" value="GLYCOSYLTRANSFERASE WBBK-RELATED"/>
    <property type="match status" value="1"/>
</dbReference>
<dbReference type="CDD" id="cd03801">
    <property type="entry name" value="GT4_PimA-like"/>
    <property type="match status" value="1"/>
</dbReference>
<evidence type="ECO:0000259" key="2">
    <source>
        <dbReference type="Pfam" id="PF00534"/>
    </source>
</evidence>
<dbReference type="SUPFAM" id="SSF53756">
    <property type="entry name" value="UDP-Glycosyltransferase/glycogen phosphorylase"/>
    <property type="match status" value="1"/>
</dbReference>
<reference evidence="4" key="1">
    <citation type="submission" date="2015-01" db="EMBL/GenBank/DDBJ databases">
        <authorList>
            <person name="Xiang T."/>
            <person name="Song Y."/>
            <person name="Huang L."/>
            <person name="Wang B."/>
            <person name="Wu P."/>
        </authorList>
    </citation>
    <scope>NUCLEOTIDE SEQUENCE</scope>
    <source>
        <strain evidence="4">F6432</strain>
    </source>
</reference>
<sequence>MIYWVLGRRKNRNTGINKYSEGYIKNIRENIKVVYVPSVFEGWLYPFGKYLYLPFYLFLKGFRRNKKDIVLPDESFSFLYYFLINWRHRYIIVHDYRDVEPKTWKENVKAILMRFNYGMLFKYDKIITVSEYTREVIERKLKIPNKKINVIYNIIDFDETNLISGCNKNKYGNKTIFLYVGSHESRKNTELLVRVFSQLPHLTLIMAGKIIDSSNNMKINNLIKNCNNIYNLGEVDSDELQSLYYTANYFICVSSFEGFGRTPVEAQLYKLPVLSTWNTGLCEVLEKGSFYLIREPLNEVSIKTAISDFLNLSQEEINLFIKNGTRNAERFSSKNLVKKMEKIIQ</sequence>
<reference evidence="4" key="2">
    <citation type="journal article" date="2016" name="PLoS ONE">
        <title>Comparison of O-Antigen Gene Clusters of All O-Serogroups of Escherichia coli and Proposal for Adopting a New Nomenclature for O-Typing.</title>
        <authorList>
            <person name="DebRoy C."/>
            <person name="Fratamico P.M."/>
            <person name="Yan X."/>
            <person name="Baranzoni G."/>
            <person name="Liu Y."/>
            <person name="Needleman D.S."/>
            <person name="Tebbs R."/>
            <person name="O'Connell C.D."/>
            <person name="Allred A."/>
            <person name="Swimley M."/>
            <person name="Mwangi M."/>
            <person name="Kapur V."/>
            <person name="Raygoza Garay J.A."/>
            <person name="Roberts E.L."/>
            <person name="Katani R."/>
        </authorList>
    </citation>
    <scope>NUCLEOTIDE SEQUENCE</scope>
    <source>
        <strain evidence="4">F6432</strain>
    </source>
</reference>
<evidence type="ECO:0000259" key="3">
    <source>
        <dbReference type="Pfam" id="PF13439"/>
    </source>
</evidence>
<feature type="domain" description="Glycosyl transferase family 1" evidence="2">
    <location>
        <begin position="169"/>
        <end position="324"/>
    </location>
</feature>
<dbReference type="GO" id="GO:0009103">
    <property type="term" value="P:lipopolysaccharide biosynthetic process"/>
    <property type="evidence" value="ECO:0007669"/>
    <property type="project" value="TreeGrafter"/>
</dbReference>
<proteinExistence type="predicted"/>
<dbReference type="InterPro" id="IPR001296">
    <property type="entry name" value="Glyco_trans_1"/>
</dbReference>
<keyword evidence="4" id="KW-0946">Virion</keyword>
<keyword evidence="1" id="KW-0808">Transferase</keyword>
<feature type="domain" description="Glycosyltransferase subfamily 4-like N-terminal" evidence="3">
    <location>
        <begin position="32"/>
        <end position="158"/>
    </location>
</feature>
<dbReference type="GO" id="GO:0016757">
    <property type="term" value="F:glycosyltransferase activity"/>
    <property type="evidence" value="ECO:0007669"/>
    <property type="project" value="InterPro"/>
</dbReference>
<dbReference type="EMBL" id="KP710594">
    <property type="protein sequence ID" value="AJR19417.1"/>
    <property type="molecule type" value="Genomic_DNA"/>
</dbReference>
<evidence type="ECO:0000256" key="1">
    <source>
        <dbReference type="ARBA" id="ARBA00022679"/>
    </source>
</evidence>
<name>A0A0D3QUD7_ECOLX</name>
<accession>A0A0D3QUD7</accession>
<keyword evidence="4" id="KW-0167">Capsid protein</keyword>
<dbReference type="AlphaFoldDB" id="A0A0D3QUD7"/>
<gene>
    <name evidence="4" type="primary">cotSA</name>
</gene>
<dbReference type="Pfam" id="PF00534">
    <property type="entry name" value="Glycos_transf_1"/>
    <property type="match status" value="1"/>
</dbReference>
<dbReference type="Pfam" id="PF13439">
    <property type="entry name" value="Glyco_transf_4"/>
    <property type="match status" value="1"/>
</dbReference>
<dbReference type="RefSeq" id="WP_044687396.1">
    <property type="nucleotide sequence ID" value="NZ_CXXU01000001.1"/>
</dbReference>